<feature type="domain" description="Peptidase S9 prolyl oligopeptidase catalytic" evidence="1">
    <location>
        <begin position="392"/>
        <end position="600"/>
    </location>
</feature>
<evidence type="ECO:0000313" key="2">
    <source>
        <dbReference type="EMBL" id="RYO78580.1"/>
    </source>
</evidence>
<dbReference type="SUPFAM" id="SSF53474">
    <property type="entry name" value="alpha/beta-Hydrolases"/>
    <property type="match status" value="1"/>
</dbReference>
<evidence type="ECO:0000313" key="3">
    <source>
        <dbReference type="Proteomes" id="UP000294003"/>
    </source>
</evidence>
<organism evidence="2 3">
    <name type="scientific">Monosporascus cannonballus</name>
    <dbReference type="NCBI Taxonomy" id="155416"/>
    <lineage>
        <taxon>Eukaryota</taxon>
        <taxon>Fungi</taxon>
        <taxon>Dikarya</taxon>
        <taxon>Ascomycota</taxon>
        <taxon>Pezizomycotina</taxon>
        <taxon>Sordariomycetes</taxon>
        <taxon>Xylariomycetidae</taxon>
        <taxon>Xylariales</taxon>
        <taxon>Xylariales incertae sedis</taxon>
        <taxon>Monosporascus</taxon>
    </lineage>
</organism>
<dbReference type="InterPro" id="IPR029058">
    <property type="entry name" value="AB_hydrolase_fold"/>
</dbReference>
<accession>A0ABY0H045</accession>
<evidence type="ECO:0000259" key="1">
    <source>
        <dbReference type="Pfam" id="PF00326"/>
    </source>
</evidence>
<dbReference type="Pfam" id="PF00326">
    <property type="entry name" value="Peptidase_S9"/>
    <property type="match status" value="1"/>
</dbReference>
<dbReference type="PANTHER" id="PTHR43056:SF5">
    <property type="entry name" value="PEPTIDASE S9 PROLYL OLIGOPEPTIDASE CATALYTIC DOMAIN-CONTAINING PROTEIN"/>
    <property type="match status" value="1"/>
</dbReference>
<dbReference type="SUPFAM" id="SSF82171">
    <property type="entry name" value="DPP6 N-terminal domain-like"/>
    <property type="match status" value="1"/>
</dbReference>
<dbReference type="InterPro" id="IPR001375">
    <property type="entry name" value="Peptidase_S9_cat"/>
</dbReference>
<reference evidence="2 3" key="1">
    <citation type="submission" date="2018-06" db="EMBL/GenBank/DDBJ databases">
        <title>Complete Genomes of Monosporascus.</title>
        <authorList>
            <person name="Robinson A.J."/>
            <person name="Natvig D.O."/>
        </authorList>
    </citation>
    <scope>NUCLEOTIDE SEQUENCE [LARGE SCALE GENOMIC DNA]</scope>
    <source>
        <strain evidence="2 3">CBS 609.92</strain>
    </source>
</reference>
<name>A0ABY0H045_9PEZI</name>
<keyword evidence="3" id="KW-1185">Reference proteome</keyword>
<comment type="caution">
    <text evidence="2">The sequence shown here is derived from an EMBL/GenBank/DDBJ whole genome shotgun (WGS) entry which is preliminary data.</text>
</comment>
<dbReference type="Proteomes" id="UP000294003">
    <property type="component" value="Unassembled WGS sequence"/>
</dbReference>
<gene>
    <name evidence="2" type="ORF">DL762_008638</name>
</gene>
<dbReference type="Gene3D" id="2.120.10.30">
    <property type="entry name" value="TolB, C-terminal domain"/>
    <property type="match status" value="1"/>
</dbReference>
<protein>
    <recommendedName>
        <fullName evidence="1">Peptidase S9 prolyl oligopeptidase catalytic domain-containing protein</fullName>
    </recommendedName>
</protein>
<dbReference type="PANTHER" id="PTHR43056">
    <property type="entry name" value="PEPTIDASE S9 PROLYL OLIGOPEPTIDASE"/>
    <property type="match status" value="1"/>
</dbReference>
<dbReference type="Gene3D" id="3.40.50.1820">
    <property type="entry name" value="alpha/beta hydrolase"/>
    <property type="match status" value="1"/>
</dbReference>
<dbReference type="EMBL" id="QJNS01000375">
    <property type="protein sequence ID" value="RYO78580.1"/>
    <property type="molecule type" value="Genomic_DNA"/>
</dbReference>
<sequence>MWNVLTYCLKRQSGRAFYLETKETGNSCIVEISKDGLKDRLPPEYSASNTVYEYGGAAFDVMLDGRLMFSNKDNTVHVLDPDRGNVQSAWVLAVEEDHEHDTPEQVKNYVVAINGDTGKVKRIVSGADFYYTPQFSPDGTKVAWLEWDHPYLPFNAAKLVWCDWLPNAEVDNVQVLDDYEGAVEPRWGPDGTLYYGREINGYRQLFRTNPGKDTPSWIRLEGLENSELGQITWWQGSQTYCPLSKKHLIAAAVTHGAAKLVLIDLEEFSWSQLAEPTTLSDMTFDAMARLSNCSALVIGSGTVTSQTLYRIHIDEESPRIEAIRKSSDEEFDSALYSRLEVVCVSSKRAPPRDIYGFLWMPHNPRFRAPEGTLPPLIISAHGGPTGCAGPGLKLRTQFFTSRGYAFFYINYTGSTGHGREYRESLFGNWGITDVDDAVECAEYFVSRGRVKPGGVGITGTSAGGYEVLQAMTRHPKTFTSGLCVCGVSNVKELGESTHKLESKYIAALAIPQGTPDDLIDVIYFKRSPLFHASHIEKPLMLIHGTKDTVVPIEQSRSMARAIKQRGGDVELVEAEGEGHTLNGIAKMWLEHEERWWGKTLVK</sequence>
<proteinExistence type="predicted"/>
<dbReference type="InterPro" id="IPR050585">
    <property type="entry name" value="Xaa-Pro_dipeptidyl-ppase/CocE"/>
</dbReference>
<dbReference type="InterPro" id="IPR011042">
    <property type="entry name" value="6-blade_b-propeller_TolB-like"/>
</dbReference>